<evidence type="ECO:0000313" key="5">
    <source>
        <dbReference type="Proteomes" id="UP000008701"/>
    </source>
</evidence>
<keyword evidence="5" id="KW-1185">Reference proteome</keyword>
<dbReference type="PANTHER" id="PTHR34047:SF8">
    <property type="entry name" value="PROTEIN YKFC"/>
    <property type="match status" value="1"/>
</dbReference>
<feature type="domain" description="Reverse transcriptase" evidence="3">
    <location>
        <begin position="118"/>
        <end position="256"/>
    </location>
</feature>
<dbReference type="PANTHER" id="PTHR34047">
    <property type="entry name" value="NUCLEAR INTRON MATURASE 1, MITOCHONDRIAL-RELATED"/>
    <property type="match status" value="1"/>
</dbReference>
<dbReference type="eggNOG" id="COG3344">
    <property type="taxonomic scope" value="Bacteria"/>
</dbReference>
<dbReference type="EMBL" id="CP000492">
    <property type="protein sequence ID" value="ABL65511.1"/>
    <property type="molecule type" value="Genomic_DNA"/>
</dbReference>
<name>A1BGI4_CHLPD</name>
<dbReference type="PROSITE" id="PS50878">
    <property type="entry name" value="RT_POL"/>
    <property type="match status" value="1"/>
</dbReference>
<accession>A1BGI4</accession>
<dbReference type="SUPFAM" id="SSF56672">
    <property type="entry name" value="DNA/RNA polymerases"/>
    <property type="match status" value="1"/>
</dbReference>
<keyword evidence="4" id="KW-0695">RNA-directed DNA polymerase</keyword>
<organism evidence="4 5">
    <name type="scientific">Chlorobium phaeobacteroides (strain DSM 266 / SMG 266 / 2430)</name>
    <dbReference type="NCBI Taxonomy" id="290317"/>
    <lineage>
        <taxon>Bacteria</taxon>
        <taxon>Pseudomonadati</taxon>
        <taxon>Chlorobiota</taxon>
        <taxon>Chlorobiia</taxon>
        <taxon>Chlorobiales</taxon>
        <taxon>Chlorobiaceae</taxon>
        <taxon>Chlorobium/Pelodictyon group</taxon>
        <taxon>Chlorobium</taxon>
    </lineage>
</organism>
<dbReference type="Pfam" id="PF00078">
    <property type="entry name" value="RVT_1"/>
    <property type="match status" value="1"/>
</dbReference>
<dbReference type="InterPro" id="IPR043502">
    <property type="entry name" value="DNA/RNA_pol_sf"/>
</dbReference>
<keyword evidence="4" id="KW-0808">Transferase</keyword>
<feature type="region of interest" description="Disordered" evidence="2">
    <location>
        <begin position="1"/>
        <end position="57"/>
    </location>
</feature>
<evidence type="ECO:0000259" key="3">
    <source>
        <dbReference type="PROSITE" id="PS50878"/>
    </source>
</evidence>
<sequence>MMYGKEKSDLLIVPEKQANNAGNPAAESVEGSGGNKRNAEEQNTVRTQSRGSVSQAQARIREAVTRNRGEKLTALLHHVTIDSLRWSFYQLRKNAATGIDGVIWKDYEVGLEDKLADLNRRVHTGAYRAQPSRRKYIPKADGKQRPLSIAALEDKIVQRAVVAILTPIYEADFLGFSYGFRPGRSQHNALDALAYGIKVKKICWILDADISRFFDTISHEWLIRFIEHRIGDKRIVRLIIKCTWRRGRSQLRKLMR</sequence>
<keyword evidence="4" id="KW-0548">Nucleotidyltransferase</keyword>
<comment type="similarity">
    <text evidence="1">Belongs to the bacterial reverse transcriptase family.</text>
</comment>
<dbReference type="InterPro" id="IPR000477">
    <property type="entry name" value="RT_dom"/>
</dbReference>
<dbReference type="STRING" id="290317.Cpha266_1485"/>
<dbReference type="Proteomes" id="UP000008701">
    <property type="component" value="Chromosome"/>
</dbReference>
<evidence type="ECO:0000256" key="1">
    <source>
        <dbReference type="ARBA" id="ARBA00034120"/>
    </source>
</evidence>
<dbReference type="HOGENOM" id="CLU_013584_7_5_10"/>
<gene>
    <name evidence="4" type="ordered locus">Cpha266_1485</name>
</gene>
<evidence type="ECO:0000313" key="4">
    <source>
        <dbReference type="EMBL" id="ABL65511.1"/>
    </source>
</evidence>
<dbReference type="GO" id="GO:0003964">
    <property type="term" value="F:RNA-directed DNA polymerase activity"/>
    <property type="evidence" value="ECO:0007669"/>
    <property type="project" value="UniProtKB-KW"/>
</dbReference>
<reference evidence="4 5" key="1">
    <citation type="submission" date="2006-12" db="EMBL/GenBank/DDBJ databases">
        <title>Complete sequence of Chlorobium phaeobacteroides DSM 266.</title>
        <authorList>
            <consortium name="US DOE Joint Genome Institute"/>
            <person name="Copeland A."/>
            <person name="Lucas S."/>
            <person name="Lapidus A."/>
            <person name="Barry K."/>
            <person name="Detter J.C."/>
            <person name="Glavina del Rio T."/>
            <person name="Hammon N."/>
            <person name="Israni S."/>
            <person name="Pitluck S."/>
            <person name="Goltsman E."/>
            <person name="Schmutz J."/>
            <person name="Larimer F."/>
            <person name="Land M."/>
            <person name="Hauser L."/>
            <person name="Mikhailova N."/>
            <person name="Li T."/>
            <person name="Overmann J."/>
            <person name="Bryant D.A."/>
            <person name="Richardson P."/>
        </authorList>
    </citation>
    <scope>NUCLEOTIDE SEQUENCE [LARGE SCALE GENOMIC DNA]</scope>
    <source>
        <strain evidence="4 5">DSM 266</strain>
    </source>
</reference>
<evidence type="ECO:0000256" key="2">
    <source>
        <dbReference type="SAM" id="MobiDB-lite"/>
    </source>
</evidence>
<dbReference type="KEGG" id="cph:Cpha266_1485"/>
<protein>
    <submittedName>
        <fullName evidence="4">Putative reverse transcriptase/maturase family protein</fullName>
    </submittedName>
</protein>
<feature type="compositionally biased region" description="Polar residues" evidence="2">
    <location>
        <begin position="41"/>
        <end position="57"/>
    </location>
</feature>
<proteinExistence type="inferred from homology"/>
<dbReference type="CDD" id="cd01651">
    <property type="entry name" value="RT_G2_intron"/>
    <property type="match status" value="1"/>
</dbReference>
<dbReference type="AlphaFoldDB" id="A1BGI4"/>
<dbReference type="InterPro" id="IPR051083">
    <property type="entry name" value="GrpII_Intron_Splice-Mob/Def"/>
</dbReference>